<dbReference type="OrthoDB" id="7173562at2"/>
<evidence type="ECO:0000313" key="1">
    <source>
        <dbReference type="EMBL" id="ESQ80021.1"/>
    </source>
</evidence>
<reference evidence="1 2" key="1">
    <citation type="journal article" date="2014" name="Nature">
        <title>Sequential evolution of bacterial morphology by co-option of a developmental regulator.</title>
        <authorList>
            <person name="Jiang C."/>
            <person name="Brown P.J."/>
            <person name="Ducret A."/>
            <person name="Brun Y.V."/>
        </authorList>
    </citation>
    <scope>NUCLEOTIDE SEQUENCE [LARGE SCALE GENOMIC DNA]</scope>
    <source>
        <strain evidence="1 2">DSM 16100</strain>
    </source>
</reference>
<keyword evidence="2" id="KW-1185">Reference proteome</keyword>
<protein>
    <submittedName>
        <fullName evidence="1">Uncharacterized protein</fullName>
    </submittedName>
</protein>
<organism evidence="1 2">
    <name type="scientific">Asticcacaulis benevestitus DSM 16100 = ATCC BAA-896</name>
    <dbReference type="NCBI Taxonomy" id="1121022"/>
    <lineage>
        <taxon>Bacteria</taxon>
        <taxon>Pseudomonadati</taxon>
        <taxon>Pseudomonadota</taxon>
        <taxon>Alphaproteobacteria</taxon>
        <taxon>Caulobacterales</taxon>
        <taxon>Caulobacteraceae</taxon>
        <taxon>Asticcacaulis</taxon>
    </lineage>
</organism>
<dbReference type="RefSeq" id="WP_018080343.1">
    <property type="nucleotide sequence ID" value="NZ_AQWM01000002.1"/>
</dbReference>
<sequence>MFFMKDAASQVLDINVGRVLEMFRSGILDREQAREGLTRYFEGAARHDSSDLSVYLTRIIERVDTGALEPKEARMRLVKAALASEKNDLRYADILHSMAETV</sequence>
<evidence type="ECO:0000313" key="2">
    <source>
        <dbReference type="Proteomes" id="UP000017837"/>
    </source>
</evidence>
<gene>
    <name evidence="1" type="ORF">ABENE_22500</name>
</gene>
<dbReference type="Proteomes" id="UP000017837">
    <property type="component" value="Unassembled WGS sequence"/>
</dbReference>
<accession>V4NVR5</accession>
<dbReference type="AlphaFoldDB" id="V4NVR5"/>
<dbReference type="EMBL" id="AWGB01000100">
    <property type="protein sequence ID" value="ESQ80021.1"/>
    <property type="molecule type" value="Genomic_DNA"/>
</dbReference>
<dbReference type="PATRIC" id="fig|1121022.4.peg.4608"/>
<comment type="caution">
    <text evidence="1">The sequence shown here is derived from an EMBL/GenBank/DDBJ whole genome shotgun (WGS) entry which is preliminary data.</text>
</comment>
<proteinExistence type="predicted"/>
<name>V4NVR5_9CAUL</name>